<dbReference type="SUPFAM" id="SSF47459">
    <property type="entry name" value="HLH, helix-loop-helix DNA-binding domain"/>
    <property type="match status" value="1"/>
</dbReference>
<dbReference type="Ensembl" id="ENSAMXT00000047445.1">
    <property type="protein sequence ID" value="ENSAMXP00000046194.1"/>
    <property type="gene ID" value="ENSAMXG00000042324.1"/>
</dbReference>
<evidence type="ECO:0000313" key="9">
    <source>
        <dbReference type="Ensembl" id="ENSAMXP00000046194.1"/>
    </source>
</evidence>
<reference evidence="9" key="4">
    <citation type="submission" date="2025-09" db="UniProtKB">
        <authorList>
            <consortium name="Ensembl"/>
        </authorList>
    </citation>
    <scope>IDENTIFICATION</scope>
</reference>
<organism evidence="9 10">
    <name type="scientific">Astyanax mexicanus</name>
    <name type="common">Blind cave fish</name>
    <name type="synonym">Astyanax fasciatus mexicanus</name>
    <dbReference type="NCBI Taxonomy" id="7994"/>
    <lineage>
        <taxon>Eukaryota</taxon>
        <taxon>Metazoa</taxon>
        <taxon>Chordata</taxon>
        <taxon>Craniata</taxon>
        <taxon>Vertebrata</taxon>
        <taxon>Euteleostomi</taxon>
        <taxon>Actinopterygii</taxon>
        <taxon>Neopterygii</taxon>
        <taxon>Teleostei</taxon>
        <taxon>Ostariophysi</taxon>
        <taxon>Characiformes</taxon>
        <taxon>Characoidei</taxon>
        <taxon>Acestrorhamphidae</taxon>
        <taxon>Acestrorhamphinae</taxon>
        <taxon>Astyanax</taxon>
    </lineage>
</organism>
<evidence type="ECO:0000256" key="5">
    <source>
        <dbReference type="ARBA" id="ARBA00023163"/>
    </source>
</evidence>
<dbReference type="InterPro" id="IPR036638">
    <property type="entry name" value="HLH_DNA-bd_sf"/>
</dbReference>
<dbReference type="GO" id="GO:0003677">
    <property type="term" value="F:DNA binding"/>
    <property type="evidence" value="ECO:0007669"/>
    <property type="project" value="UniProtKB-KW"/>
</dbReference>
<accession>A0A3B1JXU8</accession>
<evidence type="ECO:0000256" key="3">
    <source>
        <dbReference type="ARBA" id="ARBA00023015"/>
    </source>
</evidence>
<dbReference type="InterPro" id="IPR050370">
    <property type="entry name" value="HES_HEY"/>
</dbReference>
<proteinExistence type="predicted"/>
<keyword evidence="6" id="KW-0539">Nucleus</keyword>
<dbReference type="Gene3D" id="4.10.280.10">
    <property type="entry name" value="Helix-loop-helix DNA-binding domain"/>
    <property type="match status" value="1"/>
</dbReference>
<dbReference type="STRING" id="7994.ENSAMXP00000046194"/>
<evidence type="ECO:0000256" key="4">
    <source>
        <dbReference type="ARBA" id="ARBA00023125"/>
    </source>
</evidence>
<dbReference type="RefSeq" id="XP_007248000.2">
    <property type="nucleotide sequence ID" value="XM_007247938.4"/>
</dbReference>
<evidence type="ECO:0000313" key="10">
    <source>
        <dbReference type="Proteomes" id="UP000018467"/>
    </source>
</evidence>
<dbReference type="CTD" id="751634"/>
<dbReference type="InterPro" id="IPR011598">
    <property type="entry name" value="bHLH_dom"/>
</dbReference>
<dbReference type="Proteomes" id="UP000018467">
    <property type="component" value="Unassembled WGS sequence"/>
</dbReference>
<protein>
    <submittedName>
        <fullName evidence="9">Hes family bHLH transcription factor 2, tandem duplicate 1</fullName>
    </submittedName>
</protein>
<reference evidence="9" key="3">
    <citation type="submission" date="2025-08" db="UniProtKB">
        <authorList>
            <consortium name="Ensembl"/>
        </authorList>
    </citation>
    <scope>IDENTIFICATION</scope>
</reference>
<dbReference type="PANTHER" id="PTHR10985">
    <property type="entry name" value="BASIC HELIX-LOOP-HELIX TRANSCRIPTION FACTOR, HES-RELATED"/>
    <property type="match status" value="1"/>
</dbReference>
<dbReference type="GO" id="GO:0046983">
    <property type="term" value="F:protein dimerization activity"/>
    <property type="evidence" value="ECO:0007669"/>
    <property type="project" value="InterPro"/>
</dbReference>
<dbReference type="Pfam" id="PF00010">
    <property type="entry name" value="HLH"/>
    <property type="match status" value="1"/>
</dbReference>
<evidence type="ECO:0000256" key="7">
    <source>
        <dbReference type="SAM" id="MobiDB-lite"/>
    </source>
</evidence>
<dbReference type="FunFam" id="4.10.280.10:FF:000009">
    <property type="entry name" value="Transcription factor HES-1"/>
    <property type="match status" value="1"/>
</dbReference>
<dbReference type="GeneTree" id="ENSGT00940000161602"/>
<keyword evidence="3" id="KW-0805">Transcription regulation</keyword>
<evidence type="ECO:0000256" key="2">
    <source>
        <dbReference type="ARBA" id="ARBA00022491"/>
    </source>
</evidence>
<dbReference type="GeneID" id="103037387"/>
<evidence type="ECO:0000259" key="8">
    <source>
        <dbReference type="PROSITE" id="PS50888"/>
    </source>
</evidence>
<reference evidence="10" key="1">
    <citation type="submission" date="2013-03" db="EMBL/GenBank/DDBJ databases">
        <authorList>
            <person name="Jeffery W."/>
            <person name="Warren W."/>
            <person name="Wilson R.K."/>
        </authorList>
    </citation>
    <scope>NUCLEOTIDE SEQUENCE</scope>
    <source>
        <strain evidence="10">female</strain>
    </source>
</reference>
<keyword evidence="10" id="KW-1185">Reference proteome</keyword>
<feature type="domain" description="BHLH" evidence="8">
    <location>
        <begin position="19"/>
        <end position="76"/>
    </location>
</feature>
<comment type="subcellular location">
    <subcellularLocation>
        <location evidence="1">Nucleus</location>
    </subcellularLocation>
</comment>
<name>A0A3B1JXU8_ASTMX</name>
<dbReference type="SMART" id="SM00353">
    <property type="entry name" value="HLH"/>
    <property type="match status" value="1"/>
</dbReference>
<reference evidence="10" key="2">
    <citation type="journal article" date="2014" name="Nat. Commun.">
        <title>The cavefish genome reveals candidate genes for eye loss.</title>
        <authorList>
            <person name="McGaugh S.E."/>
            <person name="Gross J.B."/>
            <person name="Aken B."/>
            <person name="Blin M."/>
            <person name="Borowsky R."/>
            <person name="Chalopin D."/>
            <person name="Hinaux H."/>
            <person name="Jeffery W.R."/>
            <person name="Keene A."/>
            <person name="Ma L."/>
            <person name="Minx P."/>
            <person name="Murphy D."/>
            <person name="O'Quin K.E."/>
            <person name="Retaux S."/>
            <person name="Rohner N."/>
            <person name="Searle S.M."/>
            <person name="Stahl B.A."/>
            <person name="Tabin C."/>
            <person name="Volff J.N."/>
            <person name="Yoshizawa M."/>
            <person name="Warren W.C."/>
        </authorList>
    </citation>
    <scope>NUCLEOTIDE SEQUENCE [LARGE SCALE GENOMIC DNA]</scope>
    <source>
        <strain evidence="10">female</strain>
    </source>
</reference>
<dbReference type="Bgee" id="ENSAMXG00000042324">
    <property type="expression patterns" value="Expressed in olfactory epithelium and 2 other cell types or tissues"/>
</dbReference>
<evidence type="ECO:0000256" key="6">
    <source>
        <dbReference type="ARBA" id="ARBA00023242"/>
    </source>
</evidence>
<keyword evidence="4" id="KW-0238">DNA-binding</keyword>
<dbReference type="InParanoid" id="A0A3B1JXU8"/>
<keyword evidence="5" id="KW-0804">Transcription</keyword>
<evidence type="ECO:0000256" key="1">
    <source>
        <dbReference type="ARBA" id="ARBA00004123"/>
    </source>
</evidence>
<dbReference type="GO" id="GO:0005634">
    <property type="term" value="C:nucleus"/>
    <property type="evidence" value="ECO:0007669"/>
    <property type="project" value="UniProtKB-SubCell"/>
</dbReference>
<keyword evidence="2" id="KW-0678">Repressor</keyword>
<sequence>MTPHAPPSTVAMRKEALELRKTLKPLVEKRRRARINDSLHQLKTLILPLVGKEKCRYSKLEKADILEMTVRFLTDIPATPKKDVADNYKEGYKACLQRVSALLPRTGLDHEAGRRVTEFMQRAMPSSSPACQHCSGHGAPATPQTPQQRLRSLQATVSRSESRASVVVPVSGAPVWRPW</sequence>
<feature type="region of interest" description="Disordered" evidence="7">
    <location>
        <begin position="127"/>
        <end position="148"/>
    </location>
</feature>
<dbReference type="AlphaFoldDB" id="A0A3B1JXU8"/>
<dbReference type="KEGG" id="amex:103037387"/>
<dbReference type="PROSITE" id="PS50888">
    <property type="entry name" value="BHLH"/>
    <property type="match status" value="1"/>
</dbReference>